<protein>
    <submittedName>
        <fullName evidence="1">Immunity 26/phosphotriesterase HocA family protein</fullName>
    </submittedName>
</protein>
<proteinExistence type="predicted"/>
<keyword evidence="2" id="KW-1185">Reference proteome</keyword>
<dbReference type="Pfam" id="PF15428">
    <property type="entry name" value="Imm26"/>
    <property type="match status" value="1"/>
</dbReference>
<dbReference type="EMBL" id="CP089982">
    <property type="protein sequence ID" value="WXB00121.1"/>
    <property type="molecule type" value="Genomic_DNA"/>
</dbReference>
<gene>
    <name evidence="1" type="ORF">LZC95_25315</name>
</gene>
<sequence length="152" mass="17155">MARRKIAPRFGDVFEIPLSDGDIAYGHVLRGNLVGFYDVKSAVRLPVEKVVRNGVAFRIVCAIDAIQGGKWPIVGNASPPSPMVEPIRFWRSTAPGFIFMYEWRANESDEEQRVTETEIVGLEESVIWSSFAVVERLELFFRGERDPRVVIG</sequence>
<evidence type="ECO:0000313" key="2">
    <source>
        <dbReference type="Proteomes" id="UP001379533"/>
    </source>
</evidence>
<dbReference type="RefSeq" id="WP_394850763.1">
    <property type="nucleotide sequence ID" value="NZ_CP089982.1"/>
</dbReference>
<reference evidence="1 2" key="1">
    <citation type="submission" date="2021-12" db="EMBL/GenBank/DDBJ databases">
        <title>Discovery of the Pendulisporaceae a myxobacterial family with distinct sporulation behavior and unique specialized metabolism.</title>
        <authorList>
            <person name="Garcia R."/>
            <person name="Popoff A."/>
            <person name="Bader C.D."/>
            <person name="Loehr J."/>
            <person name="Walesch S."/>
            <person name="Walt C."/>
            <person name="Boldt J."/>
            <person name="Bunk B."/>
            <person name="Haeckl F.J.F.P.J."/>
            <person name="Gunesch A.P."/>
            <person name="Birkelbach J."/>
            <person name="Nuebel U."/>
            <person name="Pietschmann T."/>
            <person name="Bach T."/>
            <person name="Mueller R."/>
        </authorList>
    </citation>
    <scope>NUCLEOTIDE SEQUENCE [LARGE SCALE GENOMIC DNA]</scope>
    <source>
        <strain evidence="1 2">MSr12523</strain>
    </source>
</reference>
<evidence type="ECO:0000313" key="1">
    <source>
        <dbReference type="EMBL" id="WXB00121.1"/>
    </source>
</evidence>
<dbReference type="Proteomes" id="UP001379533">
    <property type="component" value="Chromosome"/>
</dbReference>
<name>A0ABZ2KRB5_9BACT</name>
<accession>A0ABZ2KRB5</accession>
<dbReference type="InterPro" id="IPR029278">
    <property type="entry name" value="Imm26"/>
</dbReference>
<organism evidence="1 2">
    <name type="scientific">Pendulispora brunnea</name>
    <dbReference type="NCBI Taxonomy" id="2905690"/>
    <lineage>
        <taxon>Bacteria</taxon>
        <taxon>Pseudomonadati</taxon>
        <taxon>Myxococcota</taxon>
        <taxon>Myxococcia</taxon>
        <taxon>Myxococcales</taxon>
        <taxon>Sorangiineae</taxon>
        <taxon>Pendulisporaceae</taxon>
        <taxon>Pendulispora</taxon>
    </lineage>
</organism>